<dbReference type="Proteomes" id="UP001153069">
    <property type="component" value="Unassembled WGS sequence"/>
</dbReference>
<protein>
    <submittedName>
        <fullName evidence="2">Uncharacterized protein</fullName>
    </submittedName>
</protein>
<organism evidence="2 3">
    <name type="scientific">Seminavis robusta</name>
    <dbReference type="NCBI Taxonomy" id="568900"/>
    <lineage>
        <taxon>Eukaryota</taxon>
        <taxon>Sar</taxon>
        <taxon>Stramenopiles</taxon>
        <taxon>Ochrophyta</taxon>
        <taxon>Bacillariophyta</taxon>
        <taxon>Bacillariophyceae</taxon>
        <taxon>Bacillariophycidae</taxon>
        <taxon>Naviculales</taxon>
        <taxon>Naviculaceae</taxon>
        <taxon>Seminavis</taxon>
    </lineage>
</organism>
<feature type="compositionally biased region" description="Basic residues" evidence="1">
    <location>
        <begin position="63"/>
        <end position="75"/>
    </location>
</feature>
<evidence type="ECO:0000313" key="3">
    <source>
        <dbReference type="Proteomes" id="UP001153069"/>
    </source>
</evidence>
<reference evidence="2" key="1">
    <citation type="submission" date="2020-06" db="EMBL/GenBank/DDBJ databases">
        <authorList>
            <consortium name="Plant Systems Biology data submission"/>
        </authorList>
    </citation>
    <scope>NUCLEOTIDE SEQUENCE</scope>
    <source>
        <strain evidence="2">D6</strain>
    </source>
</reference>
<sequence length="271" mass="30022">MSDTTTIKADPVGSEEGAVIKADPIGSEKDVAVKADLVGSEDKDNVKSETPADNDGGEDTNTKKGRRKSKRKKNDTKKGSDESKEKKPRVKPEKAQEVYEKLLEELVKNYKFGLKEVPLDTLASKLNYKNVRSDAIAAAKKLMKADDKAELVSGGKACQLTEIGVKEFVPDEKVAESPEEALTQFWTHLTMKLSSDKKTSNDKALDSAKKMWDLLATGKAFTKQELCDVTHWSMVRSTGFPEIIKAMKDLQFVDGEKELSFTDKLFPFGRP</sequence>
<gene>
    <name evidence="2" type="ORF">SEMRO_800_G204280.1</name>
</gene>
<name>A0A9N8HJZ6_9STRA</name>
<comment type="caution">
    <text evidence="2">The sequence shown here is derived from an EMBL/GenBank/DDBJ whole genome shotgun (WGS) entry which is preliminary data.</text>
</comment>
<proteinExistence type="predicted"/>
<feature type="region of interest" description="Disordered" evidence="1">
    <location>
        <begin position="1"/>
        <end position="96"/>
    </location>
</feature>
<dbReference type="AlphaFoldDB" id="A0A9N8HJZ6"/>
<dbReference type="EMBL" id="CAICTM010000799">
    <property type="protein sequence ID" value="CAB9516686.1"/>
    <property type="molecule type" value="Genomic_DNA"/>
</dbReference>
<evidence type="ECO:0000256" key="1">
    <source>
        <dbReference type="SAM" id="MobiDB-lite"/>
    </source>
</evidence>
<keyword evidence="3" id="KW-1185">Reference proteome</keyword>
<evidence type="ECO:0000313" key="2">
    <source>
        <dbReference type="EMBL" id="CAB9516686.1"/>
    </source>
</evidence>
<feature type="compositionally biased region" description="Basic and acidic residues" evidence="1">
    <location>
        <begin position="76"/>
        <end position="96"/>
    </location>
</feature>
<accession>A0A9N8HJZ6</accession>
<dbReference type="OrthoDB" id="56035at2759"/>